<keyword evidence="1" id="KW-0175">Coiled coil</keyword>
<dbReference type="InterPro" id="IPR041131">
    <property type="entry name" value="MuF_C"/>
</dbReference>
<dbReference type="Pfam" id="PF18857">
    <property type="entry name" value="LPD38"/>
    <property type="match status" value="1"/>
</dbReference>
<feature type="domain" description="Large polyvalent protein-associated" evidence="3">
    <location>
        <begin position="1293"/>
        <end position="1372"/>
    </location>
</feature>
<gene>
    <name evidence="7" type="primary">traC</name>
    <name evidence="7" type="ORF">ERS008460_03718</name>
</gene>
<feature type="compositionally biased region" description="Polar residues" evidence="2">
    <location>
        <begin position="1"/>
        <end position="28"/>
    </location>
</feature>
<name>A0A0T9UVU6_YERAE</name>
<evidence type="ECO:0000313" key="7">
    <source>
        <dbReference type="EMBL" id="CNL76243.1"/>
    </source>
</evidence>
<dbReference type="Pfam" id="PF18799">
    <property type="entry name" value="LPD5"/>
    <property type="match status" value="1"/>
</dbReference>
<feature type="domain" description="Large polyvalent protein associated" evidence="6">
    <location>
        <begin position="2422"/>
        <end position="2596"/>
    </location>
</feature>
<dbReference type="RefSeq" id="WP_050126871.1">
    <property type="nucleotide sequence ID" value="NZ_CQEM01000021.1"/>
</dbReference>
<dbReference type="Proteomes" id="UP000040088">
    <property type="component" value="Unassembled WGS sequence"/>
</dbReference>
<evidence type="ECO:0000313" key="8">
    <source>
        <dbReference type="Proteomes" id="UP000040088"/>
    </source>
</evidence>
<evidence type="ECO:0000259" key="5">
    <source>
        <dbReference type="Pfam" id="PF18819"/>
    </source>
</evidence>
<accession>A0A0T9UVU6</accession>
<feature type="domain" description="Phage MuF C-terminal" evidence="5">
    <location>
        <begin position="1695"/>
        <end position="1787"/>
    </location>
</feature>
<evidence type="ECO:0000259" key="4">
    <source>
        <dbReference type="Pfam" id="PF18799"/>
    </source>
</evidence>
<protein>
    <submittedName>
        <fullName evidence="7">DNA repair ATPase</fullName>
        <ecNumber evidence="7">2.7.7.-</ecNumber>
    </submittedName>
</protein>
<feature type="region of interest" description="Disordered" evidence="2">
    <location>
        <begin position="354"/>
        <end position="429"/>
    </location>
</feature>
<evidence type="ECO:0000259" key="3">
    <source>
        <dbReference type="Pfam" id="PF18796"/>
    </source>
</evidence>
<feature type="compositionally biased region" description="Polar residues" evidence="2">
    <location>
        <begin position="395"/>
        <end position="426"/>
    </location>
</feature>
<organism evidence="7 8">
    <name type="scientific">Yersinia aleksiciae</name>
    <dbReference type="NCBI Taxonomy" id="263819"/>
    <lineage>
        <taxon>Bacteria</taxon>
        <taxon>Pseudomonadati</taxon>
        <taxon>Pseudomonadota</taxon>
        <taxon>Gammaproteobacteria</taxon>
        <taxon>Enterobacterales</taxon>
        <taxon>Yersiniaceae</taxon>
        <taxon>Yersinia</taxon>
    </lineage>
</organism>
<sequence length="2714" mass="299314">MAYDPQQQRPENQMTNNNRQGLNIQQPGEMSDFDREFFSPENWKKAILPPTEPSIIDTISDTGRSIWSGIDNAALNTREAISKVPLLGGAIVSGVDAVDKHVFGNGDSEQFLKQDQQQTISNMTPQMQEALQKDWWDSDKGTLGAAWSDWRSYAGGAIQSIPEMALTMTPAMRLAKISYASKIAKGADATEAGIAAARTASITGKITEGVLAGGASSREVRDTIMSLPDEVILQSEAAQGLIQSGMDIEQARKTLAEDGSTKAFLMSGTATGTFGGQGDKIIAKILTGQITKGILPRFIKGAVAEGVMEELPQSIGSRVAENYAIQSADSNHKFSDDVLNQGLGGAASGSIMGGTIAGASRPGKWDSQSPSKPVEPVNQPFNSEDIPQGQVPPDANSQPLDNQSQLEQPFSESDSANETGVPNSQIDDFRDTPAYLRQDPRVQGFADDSDVQRSLAEPEAQPTAQDLIQQQMASGEQGFTPDELSILQQADQIRAQRTPRLPAPGNIHPGEGFPMPGPIQGDEPQAGSAPQFTAGEQTRGQVYLPREQAEQQGAVRETHTYDGQTDPQAITDKNIIFADGPVVNPDDVQSGKAPQFEGGQRKNVRRFTEAMGAQSETAITDQRQRAGAVPIDARTEAYAKGETLGELRLHHGKPFPNEKVARFTKWAKMPGAVIEPVGDGFGVRLPAKSTDSGIASTKEGHIESGTPQGELRLHHGKPFPNEKVARFTKWAKMPGAVIEPVGDGFGVRLPPEPTTANTKTAPSNEGVVASGEQQVGELKLYGGQPFSSEKVAKYSKWGKMPGATIEPVGKGFGVRLPVPESAHQTKKSDTKIDDFGEELKGAAKHKWGQLAESLKAEHDIEEIKKQPLSKLFPHPDYAKMHENGIEPEKLALLAALRSFIPTKPGSPYKLNQWAEQVKGVRDLAGSIINSHASVDDIKTIFRSKSSLRSAADAIDLISQFKPEHMAEASKYSIRSGHYTYFDGKSYPGGKTLYELVTPGGMKTDISAGSMPELLPKAKEFIETKINSDKGDDALKQAQLTPRQAKLEIYTRRADKSVFIGYKGAMGVLPLKAGFKTPTEARAYLAENRAEIEAKLDKLRKTSREEQRKLTNEPRIGIERRNGNVTPEQFSDAFGFRGVQFGNYVEGARRQTELNDAYDSLVDMAELLNVPPQALSLNGELGLAFGARGKAGAKAHYEPGQVVINLTKGNGAGSLAHEWFHALDNYFGTYDVHGESSGKRSSEFITDRIRPRYEFSSGKRQEITHPVRQEVYDAFKSAVMKVTNSGMRERAAILDSGRSKAYWTTKLEMSARAFERYLLDKAESKGITNDYLVNLRKADEHANPKTYAYPTEAELNGGVRQAFDHLFQTLKTKPTDKGIAFYSRKGTDIGKGNVISDSGHTAAGDKPTQGIRQGRAQVIADVWVRNLNGAAKIKVKVVQTQAEAAAMMPSGIPKEFGVVHAIYQPELSRVIVIADNITSDRELRAKLRHEVLAHHGLASVIGDVEYDRIMRVLHQTRDSKNKEIQDVWREVDKSYRNESLEMQANEFLAHMAERSELTGLGAMWDRFVSVLINGLKKTGIMNANDISPTEIRNILRTVAGRFKKTAMYDGEQPGTREFDNTFSRSDALYSKHDDVDPLKPLPVEAEQYRSELDKVMRSLRSDDITVSIGRTPPVLRALGAPNVEMVISRDTVRKATNGIKHNVPTEVIEQLPELMHDPLAVYRSATQDNSVVALLEAHDANGNPVVTAIHMNAKRGRLEVNRVASVYGTVGGMAKVQGMEDAGLALYRREKQNPGKLRSVGLQLPKENTYQGSESQSGTAQELQLLKRGSPNQDSVENILSSTDIRKNKALYSRTANPSMDAETNRKMGFNVEQGWFDKAKTFYGTVTSKDKTELKAWLKETGRKLNTKTFDGMAPLKYAEDAAGINDARSSAYIGARMAAGAGSVTAATLEHGLPRYNKVEGIVERQSGTGKEDALMGILDGLGNHRENFFKWIAGHRSERLMKEGKENNFNADEIAYMKTLNRGNETLFEGQKKKYDAFIKSILDLQQDMGLIDPESRAQWEDAWYLPYYREAENGEVKGPWTSKGIANQSSTVRKLKGSDLTIKDPIENLFNYVAKSVDASMKNEAMRRSVVNLADTGVLEVIESPNKMDFERIGKDVVKVFVDGQEKLVQVNDPELYRAFTMIDLERSNSTFMKAARTAKKVLTVSTTSMPDFIIRNFMRDSIHSWAINKDGFKPVTASWAGFKKALRTDDSLVDMMFAGATFGGGYSNVYDPASTAKTIRSVLRRKGYNDSQIQEFESSIARNSKEVMGKIEQGLHKYKNLSEAAENANRLATYEAAIKSGKSKAQAAFESRDLMDFSMMGASNIMINLSDMLPFFNARMQGLSKLGRGIKENPREVLKRGGMITAASLALMALNWDDKRYEELQDWDKDTYWHAWIGGQHIRFPKPFEIGLMFGTLPERFIRALGGKDTGAKFGKLVAHNFMETMAFNPIPQVAMPIAEAYVNYDFFKGGPIENMADSNLMAGARYNDQTSLLMREVGEATNMSPKMLDHIVMGYTGSLGGYVMGATNLLMRNLKDYGETPTMRLDELPVIKSFFRGSDPAKSTQFTEDFYRMMTEANQINSTINSFRKQGRGDDANELIEENRGKLSQREGLTATQKQVKALNAQIEMMRRDRILTADQKREKIDRLMATRNKLVQQAVERVNPYFNK</sequence>
<reference evidence="8" key="1">
    <citation type="submission" date="2015-03" db="EMBL/GenBank/DDBJ databases">
        <authorList>
            <consortium name="Pathogen Informatics"/>
        </authorList>
    </citation>
    <scope>NUCLEOTIDE SEQUENCE [LARGE SCALE GENOMIC DNA]</scope>
    <source>
        <strain evidence="8">IP27925</strain>
    </source>
</reference>
<feature type="region of interest" description="Disordered" evidence="2">
    <location>
        <begin position="510"/>
        <end position="532"/>
    </location>
</feature>
<proteinExistence type="predicted"/>
<dbReference type="GO" id="GO:0016779">
    <property type="term" value="F:nucleotidyltransferase activity"/>
    <property type="evidence" value="ECO:0007669"/>
    <property type="project" value="UniProtKB-KW"/>
</dbReference>
<dbReference type="InterPro" id="IPR040561">
    <property type="entry name" value="LPD38"/>
</dbReference>
<feature type="coiled-coil region" evidence="1">
    <location>
        <begin position="1081"/>
        <end position="1108"/>
    </location>
</feature>
<feature type="coiled-coil region" evidence="1">
    <location>
        <begin position="2658"/>
        <end position="2703"/>
    </location>
</feature>
<dbReference type="EC" id="2.7.7.-" evidence="7"/>
<dbReference type="InterPro" id="IPR041047">
    <property type="entry name" value="LPD1"/>
</dbReference>
<keyword evidence="7" id="KW-0548">Nucleotidyltransferase</keyword>
<feature type="domain" description="Large polyvalent protein-associated" evidence="4">
    <location>
        <begin position="981"/>
        <end position="1132"/>
    </location>
</feature>
<evidence type="ECO:0000259" key="6">
    <source>
        <dbReference type="Pfam" id="PF18857"/>
    </source>
</evidence>
<dbReference type="Pfam" id="PF18819">
    <property type="entry name" value="MuF_C"/>
    <property type="match status" value="1"/>
</dbReference>
<feature type="region of interest" description="Disordered" evidence="2">
    <location>
        <begin position="1"/>
        <end position="33"/>
    </location>
</feature>
<evidence type="ECO:0000256" key="2">
    <source>
        <dbReference type="SAM" id="MobiDB-lite"/>
    </source>
</evidence>
<dbReference type="InterPro" id="IPR040651">
    <property type="entry name" value="LPD5"/>
</dbReference>
<dbReference type="Pfam" id="PF18796">
    <property type="entry name" value="LPD1"/>
    <property type="match status" value="1"/>
</dbReference>
<evidence type="ECO:0000256" key="1">
    <source>
        <dbReference type="SAM" id="Coils"/>
    </source>
</evidence>
<dbReference type="EMBL" id="CQEM01000021">
    <property type="protein sequence ID" value="CNL76243.1"/>
    <property type="molecule type" value="Genomic_DNA"/>
</dbReference>
<keyword evidence="7" id="KW-0808">Transferase</keyword>